<keyword evidence="2" id="KW-1185">Reference proteome</keyword>
<dbReference type="EMBL" id="JADEYS010000030">
    <property type="protein sequence ID" value="MBE9399566.1"/>
    <property type="molecule type" value="Genomic_DNA"/>
</dbReference>
<sequence>MSSTKKTAFDDTLDAVPLLEYQQSQKLVQCFTQNDNGEQRMRLVEMENFRLWEYMMTTKHGLEILEPEPCLWIHQGDFDRKQDIFSHAPSVQAVNRVVLSIYDEAYGFSHFINRFVSAADTEQLIEILKSHMQGRLNKGDECEVIVVEGYCVQRWQHESLPPLMVGLSC</sequence>
<proteinExistence type="predicted"/>
<dbReference type="RefSeq" id="WP_193955261.1">
    <property type="nucleotide sequence ID" value="NZ_JADEYS010000030.1"/>
</dbReference>
<name>A0A8J7K8Z5_9GAMM</name>
<dbReference type="Proteomes" id="UP000640333">
    <property type="component" value="Unassembled WGS sequence"/>
</dbReference>
<reference evidence="1" key="1">
    <citation type="submission" date="2020-10" db="EMBL/GenBank/DDBJ databases">
        <title>Bacterium isolated from coastal waters sediment.</title>
        <authorList>
            <person name="Chen R.-J."/>
            <person name="Lu D.-C."/>
            <person name="Zhu K.-L."/>
            <person name="Du Z.-J."/>
        </authorList>
    </citation>
    <scope>NUCLEOTIDE SEQUENCE</scope>
    <source>
        <strain evidence="1">N1Y112</strain>
    </source>
</reference>
<evidence type="ECO:0000313" key="1">
    <source>
        <dbReference type="EMBL" id="MBE9399566.1"/>
    </source>
</evidence>
<gene>
    <name evidence="1" type="ORF">IOQ59_20075</name>
</gene>
<accession>A0A8J7K8Z5</accession>
<protein>
    <submittedName>
        <fullName evidence="1">Uncharacterized protein</fullName>
    </submittedName>
</protein>
<organism evidence="1 2">
    <name type="scientific">Pontibacterium sinense</name>
    <dbReference type="NCBI Taxonomy" id="2781979"/>
    <lineage>
        <taxon>Bacteria</taxon>
        <taxon>Pseudomonadati</taxon>
        <taxon>Pseudomonadota</taxon>
        <taxon>Gammaproteobacteria</taxon>
        <taxon>Oceanospirillales</taxon>
        <taxon>Oceanospirillaceae</taxon>
        <taxon>Pontibacterium</taxon>
    </lineage>
</organism>
<dbReference type="AlphaFoldDB" id="A0A8J7K8Z5"/>
<evidence type="ECO:0000313" key="2">
    <source>
        <dbReference type="Proteomes" id="UP000640333"/>
    </source>
</evidence>
<comment type="caution">
    <text evidence="1">The sequence shown here is derived from an EMBL/GenBank/DDBJ whole genome shotgun (WGS) entry which is preliminary data.</text>
</comment>